<dbReference type="AlphaFoldDB" id="A0AAJ6Z8Q0"/>
<name>A0AAJ6Z8Q0_PAPXU</name>
<dbReference type="Proteomes" id="UP000694872">
    <property type="component" value="Unplaced"/>
</dbReference>
<dbReference type="KEGG" id="pxu:106117523"/>
<dbReference type="GeneID" id="106117523"/>
<evidence type="ECO:0000313" key="1">
    <source>
        <dbReference type="RefSeq" id="XP_013167333.1"/>
    </source>
</evidence>
<reference evidence="1" key="1">
    <citation type="submission" date="2025-08" db="UniProtKB">
        <authorList>
            <consortium name="RefSeq"/>
        </authorList>
    </citation>
    <scope>IDENTIFICATION</scope>
</reference>
<dbReference type="RefSeq" id="XP_013167333.1">
    <property type="nucleotide sequence ID" value="XM_013311879.1"/>
</dbReference>
<organism evidence="1">
    <name type="scientific">Papilio xuthus</name>
    <name type="common">Asian swallowtail butterfly</name>
    <dbReference type="NCBI Taxonomy" id="66420"/>
    <lineage>
        <taxon>Eukaryota</taxon>
        <taxon>Metazoa</taxon>
        <taxon>Ecdysozoa</taxon>
        <taxon>Arthropoda</taxon>
        <taxon>Hexapoda</taxon>
        <taxon>Insecta</taxon>
        <taxon>Pterygota</taxon>
        <taxon>Neoptera</taxon>
        <taxon>Endopterygota</taxon>
        <taxon>Lepidoptera</taxon>
        <taxon>Glossata</taxon>
        <taxon>Ditrysia</taxon>
        <taxon>Papilionoidea</taxon>
        <taxon>Papilionidae</taxon>
        <taxon>Papilioninae</taxon>
        <taxon>Papilio</taxon>
    </lineage>
</organism>
<sequence length="607" mass="70724">MYSISNDENDYYAGYYYDSGYRGAENVPFYPYVGAQPLVYYSHIAENPLPQRNKIAKKNNPNCFVKAFRWYTQELPSPQIVAPCNNTNIGGFATWLDKKYEEYLQDNQCENNCLQYRSKPCSCIKSDRTINRIEDPSRKTRKFPRLKSPWKKKRRYINENERDTVCEKQSFEFILRPQDMSRPASECCQKTSYCIRSDTTFITSKSAIPTNIKKKSKSLMCISKTKDEFEKDIMITNYDVSQCYKKQNSEERLRIAPNPTPMKISTKKIICNCFDTDLEKGMHYDNVATTRNQSKLVNCQCATQKQDVFNKISYSKLHENVHNINGGKIKTRGSREESRIVTEYAEVTNQKLCSTSSNKSKAKDVICGCDQLDSKRLSSYDKVASRRNRYKSVICQCSMSNFLSDEARYQNQCNTSEVFKKMSQNDLNRNEYDDNKYTIQRQTSTEMTRVVTKCSKQTNETEDCNSRSYRKNIDVICECYQDSRNINNAFNQFKVAPKLQTKVINCQCPESNIQTNHDRQEFENIEQQICRKTTQEKLHQTCCPCPKPLDPKLRQAPQIRRSSINLNGMKTLKYKEPFKSKELPVHGVQTSDHSIRFLEDSFLVKIV</sequence>
<gene>
    <name evidence="1" type="primary">LOC106117523</name>
</gene>
<protein>
    <submittedName>
        <fullName evidence="1">Uncharacterized protein LOC106117523 isoform X1</fullName>
    </submittedName>
</protein>
<proteinExistence type="predicted"/>
<accession>A0AAJ6Z8Q0</accession>